<feature type="chain" id="PRO_5006915044" evidence="1">
    <location>
        <begin position="19"/>
        <end position="340"/>
    </location>
</feature>
<keyword evidence="1" id="KW-0732">Signal</keyword>
<dbReference type="InterPro" id="IPR052196">
    <property type="entry name" value="Bact_Kbp"/>
</dbReference>
<dbReference type="Gene3D" id="3.10.350.10">
    <property type="entry name" value="LysM domain"/>
    <property type="match status" value="1"/>
</dbReference>
<evidence type="ECO:0000256" key="1">
    <source>
        <dbReference type="SAM" id="SignalP"/>
    </source>
</evidence>
<reference evidence="3 4" key="1">
    <citation type="submission" date="2015-11" db="EMBL/GenBank/DDBJ databases">
        <title>Genomic analysis of 38 Legionella species identifies large and diverse effector repertoires.</title>
        <authorList>
            <person name="Burstein D."/>
            <person name="Amaro F."/>
            <person name="Zusman T."/>
            <person name="Lifshitz Z."/>
            <person name="Cohen O."/>
            <person name="Gilbert J.A."/>
            <person name="Pupko T."/>
            <person name="Shuman H.A."/>
            <person name="Segal G."/>
        </authorList>
    </citation>
    <scope>NUCLEOTIDE SEQUENCE [LARGE SCALE GENOMIC DNA]</scope>
    <source>
        <strain evidence="3 4">ATCC 49505</strain>
    </source>
</reference>
<dbReference type="EMBL" id="LNYK01000007">
    <property type="protein sequence ID" value="KTD22539.1"/>
    <property type="molecule type" value="Genomic_DNA"/>
</dbReference>
<keyword evidence="4" id="KW-1185">Reference proteome</keyword>
<dbReference type="CDD" id="cd00118">
    <property type="entry name" value="LysM"/>
    <property type="match status" value="1"/>
</dbReference>
<feature type="signal peptide" evidence="1">
    <location>
        <begin position="1"/>
        <end position="18"/>
    </location>
</feature>
<accession>A0A0W0VQT2</accession>
<dbReference type="PANTHER" id="PTHR34700:SF4">
    <property type="entry name" value="PHAGE-LIKE ELEMENT PBSX PROTEIN XKDP"/>
    <property type="match status" value="1"/>
</dbReference>
<evidence type="ECO:0000313" key="3">
    <source>
        <dbReference type="EMBL" id="KTD22539.1"/>
    </source>
</evidence>
<dbReference type="InterPro" id="IPR018392">
    <property type="entry name" value="LysM"/>
</dbReference>
<dbReference type="RefSeq" id="WP_058528434.1">
    <property type="nucleotide sequence ID" value="NZ_CAAAHZ010000001.1"/>
</dbReference>
<sequence length="340" mass="37833">MRYMLFVICLVISFTAEAVLLKADAPSRYVVQPGDTLWEIASRYLAHPWEWKTLWHANPHIKNPNRLYPGAVLELHYYQQNPYLQVLSNGTIKLSPYMRPMPLEDPIPPIPLADIRPFLDASLVLDKDSLQNAPYIIAFTTEHLLGSQGDKAYVKNLCPPPPPPGTTFAYAIYRPCGEYIHPETKCFLGYKVTLVGYAELLQGGDPATIVLTDIIQGTRLRDRVVPRNYPEFNLFFEPKTPSARVKGDIIDLPGDYSQGGVGLVVVIDKGKTAGLQPGDVLGVYSRPVSVPDGKCPPNCITLPPERIGEVMVFRTFTNTSFALVVRSIRAIEILDTVTNP</sequence>
<dbReference type="Proteomes" id="UP000054997">
    <property type="component" value="Unassembled WGS sequence"/>
</dbReference>
<dbReference type="SUPFAM" id="SSF54106">
    <property type="entry name" value="LysM domain"/>
    <property type="match status" value="1"/>
</dbReference>
<dbReference type="PROSITE" id="PS51782">
    <property type="entry name" value="LYSM"/>
    <property type="match status" value="1"/>
</dbReference>
<name>A0A0W0VQT2_9GAMM</name>
<dbReference type="SMART" id="SM00257">
    <property type="entry name" value="LysM"/>
    <property type="match status" value="1"/>
</dbReference>
<dbReference type="Pfam" id="PF01476">
    <property type="entry name" value="LysM"/>
    <property type="match status" value="1"/>
</dbReference>
<feature type="domain" description="LysM" evidence="2">
    <location>
        <begin position="27"/>
        <end position="75"/>
    </location>
</feature>
<dbReference type="AlphaFoldDB" id="A0A0W0VQT2"/>
<proteinExistence type="predicted"/>
<protein>
    <submittedName>
        <fullName evidence="3">LysM domain-containing protein</fullName>
    </submittedName>
</protein>
<gene>
    <name evidence="3" type="ORF">Llon_0413</name>
</gene>
<dbReference type="STRING" id="45068.Llon_0413"/>
<dbReference type="PATRIC" id="fig|45068.5.peg.442"/>
<evidence type="ECO:0000259" key="2">
    <source>
        <dbReference type="PROSITE" id="PS51782"/>
    </source>
</evidence>
<evidence type="ECO:0000313" key="4">
    <source>
        <dbReference type="Proteomes" id="UP000054997"/>
    </source>
</evidence>
<dbReference type="OrthoDB" id="9765158at2"/>
<comment type="caution">
    <text evidence="3">The sequence shown here is derived from an EMBL/GenBank/DDBJ whole genome shotgun (WGS) entry which is preliminary data.</text>
</comment>
<organism evidence="3 4">
    <name type="scientific">Legionella londiniensis</name>
    <dbReference type="NCBI Taxonomy" id="45068"/>
    <lineage>
        <taxon>Bacteria</taxon>
        <taxon>Pseudomonadati</taxon>
        <taxon>Pseudomonadota</taxon>
        <taxon>Gammaproteobacteria</taxon>
        <taxon>Legionellales</taxon>
        <taxon>Legionellaceae</taxon>
        <taxon>Legionella</taxon>
    </lineage>
</organism>
<dbReference type="PANTHER" id="PTHR34700">
    <property type="entry name" value="POTASSIUM BINDING PROTEIN KBP"/>
    <property type="match status" value="1"/>
</dbReference>
<dbReference type="InterPro" id="IPR036779">
    <property type="entry name" value="LysM_dom_sf"/>
</dbReference>